<gene>
    <name evidence="1" type="ORF">HCBG_03199</name>
</gene>
<proteinExistence type="predicted"/>
<dbReference type="InParanoid" id="C0NJ69"/>
<keyword evidence="2" id="KW-1185">Reference proteome</keyword>
<name>C0NJ69_AJECG</name>
<dbReference type="GeneID" id="69036215"/>
<dbReference type="RefSeq" id="XP_045288391.1">
    <property type="nucleotide sequence ID" value="XM_045430248.1"/>
</dbReference>
<reference evidence="1" key="1">
    <citation type="submission" date="2009-02" db="EMBL/GenBank/DDBJ databases">
        <title>The Genome Sequence of Ajellomyces capsulatus strain G186AR.</title>
        <authorList>
            <consortium name="The Broad Institute Genome Sequencing Platform"/>
            <person name="Champion M."/>
            <person name="Cuomo C."/>
            <person name="Ma L.-J."/>
            <person name="Henn M.R."/>
            <person name="Sil A."/>
            <person name="Goldman B."/>
            <person name="Young S.K."/>
            <person name="Kodira C.D."/>
            <person name="Zeng Q."/>
            <person name="Koehrsen M."/>
            <person name="Alvarado L."/>
            <person name="Berlin A."/>
            <person name="Borenstein D."/>
            <person name="Chen Z."/>
            <person name="Engels R."/>
            <person name="Freedman E."/>
            <person name="Gellesch M."/>
            <person name="Goldberg J."/>
            <person name="Griggs A."/>
            <person name="Gujja S."/>
            <person name="Heiman D."/>
            <person name="Hepburn T."/>
            <person name="Howarth C."/>
            <person name="Jen D."/>
            <person name="Larson L."/>
            <person name="Lewis B."/>
            <person name="Mehta T."/>
            <person name="Park D."/>
            <person name="Pearson M."/>
            <person name="Roberts A."/>
            <person name="Saif S."/>
            <person name="Shea T."/>
            <person name="Shenoy N."/>
            <person name="Sisk P."/>
            <person name="Stolte C."/>
            <person name="Sykes S."/>
            <person name="Walk T."/>
            <person name="White J."/>
            <person name="Yandava C."/>
            <person name="Klein B."/>
            <person name="McEwen J.G."/>
            <person name="Puccia R."/>
            <person name="Goldman G.H."/>
            <person name="Felipe M.S."/>
            <person name="Nino-Vega G."/>
            <person name="San-Blas G."/>
            <person name="Taylor J."/>
            <person name="Mendoza L."/>
            <person name="Galagan J."/>
            <person name="Nusbaum C."/>
            <person name="Birren B."/>
        </authorList>
    </citation>
    <scope>NUCLEOTIDE SEQUENCE</scope>
    <source>
        <strain evidence="1">G186AR</strain>
    </source>
</reference>
<evidence type="ECO:0000313" key="1">
    <source>
        <dbReference type="EMBL" id="EEH07910.1"/>
    </source>
</evidence>
<protein>
    <submittedName>
        <fullName evidence="1">Uncharacterized protein</fullName>
    </submittedName>
</protein>
<dbReference type="AlphaFoldDB" id="C0NJ69"/>
<sequence length="176" mass="19628">MACDFNRGFSNPKGIQRRDWLVPTWDERVLKSKEPKETHCHHKRAKHNIRRTKGLDSRAQRGIYIHQAEAASAHNRGYNTTPWGINLYTPFLLAQRSRRLEACGRLSSKVVAILHFSRANAAPPSLCISFLCDQPVTVLGQAISPGLASRTRCDRHPSLANGWDGIFTAAGNQDSG</sequence>
<organism evidence="1 2">
    <name type="scientific">Ajellomyces capsulatus (strain G186AR / H82 / ATCC MYA-2454 / RMSCC 2432)</name>
    <name type="common">Darling's disease fungus</name>
    <name type="synonym">Histoplasma capsulatum</name>
    <dbReference type="NCBI Taxonomy" id="447093"/>
    <lineage>
        <taxon>Eukaryota</taxon>
        <taxon>Fungi</taxon>
        <taxon>Dikarya</taxon>
        <taxon>Ascomycota</taxon>
        <taxon>Pezizomycotina</taxon>
        <taxon>Eurotiomycetes</taxon>
        <taxon>Eurotiomycetidae</taxon>
        <taxon>Onygenales</taxon>
        <taxon>Ajellomycetaceae</taxon>
        <taxon>Histoplasma</taxon>
    </lineage>
</organism>
<dbReference type="Proteomes" id="UP000001631">
    <property type="component" value="Unassembled WGS sequence"/>
</dbReference>
<dbReference type="EMBL" id="GG663366">
    <property type="protein sequence ID" value="EEH07910.1"/>
    <property type="molecule type" value="Genomic_DNA"/>
</dbReference>
<evidence type="ECO:0000313" key="2">
    <source>
        <dbReference type="Proteomes" id="UP000001631"/>
    </source>
</evidence>
<accession>C0NJ69</accession>
<dbReference type="HOGENOM" id="CLU_1524698_0_0_1"/>